<gene>
    <name evidence="4" type="ORF">FC98_GL000635</name>
</gene>
<protein>
    <submittedName>
        <fullName evidence="4">Transcriptional regulator</fullName>
    </submittedName>
</protein>
<organism evidence="4 5">
    <name type="scientific">Lentilactobacillus kisonensis DSM 19906 = JCM 15041</name>
    <dbReference type="NCBI Taxonomy" id="1423766"/>
    <lineage>
        <taxon>Bacteria</taxon>
        <taxon>Bacillati</taxon>
        <taxon>Bacillota</taxon>
        <taxon>Bacilli</taxon>
        <taxon>Lactobacillales</taxon>
        <taxon>Lactobacillaceae</taxon>
        <taxon>Lentilactobacillus</taxon>
    </lineage>
</organism>
<evidence type="ECO:0000256" key="2">
    <source>
        <dbReference type="PROSITE-ProRule" id="PRU00335"/>
    </source>
</evidence>
<dbReference type="EMBL" id="AZEB01000013">
    <property type="protein sequence ID" value="KRL21609.1"/>
    <property type="molecule type" value="Genomic_DNA"/>
</dbReference>
<dbReference type="Pfam" id="PF00440">
    <property type="entry name" value="TetR_N"/>
    <property type="match status" value="1"/>
</dbReference>
<dbReference type="Gene3D" id="1.10.357.10">
    <property type="entry name" value="Tetracycline Repressor, domain 2"/>
    <property type="match status" value="1"/>
</dbReference>
<dbReference type="PANTHER" id="PTHR43479:SF7">
    <property type="entry name" value="TETR-FAMILY TRANSCRIPTIONAL REGULATOR"/>
    <property type="match status" value="1"/>
</dbReference>
<accession>A0A0R1NPC1</accession>
<evidence type="ECO:0000259" key="3">
    <source>
        <dbReference type="PROSITE" id="PS50977"/>
    </source>
</evidence>
<dbReference type="InterPro" id="IPR001647">
    <property type="entry name" value="HTH_TetR"/>
</dbReference>
<dbReference type="PATRIC" id="fig|1423766.4.peg.655"/>
<feature type="domain" description="HTH tetR-type" evidence="3">
    <location>
        <begin position="11"/>
        <end position="71"/>
    </location>
</feature>
<dbReference type="PANTHER" id="PTHR43479">
    <property type="entry name" value="ACREF/ENVCD OPERON REPRESSOR-RELATED"/>
    <property type="match status" value="1"/>
</dbReference>
<dbReference type="Proteomes" id="UP000051439">
    <property type="component" value="Unassembled WGS sequence"/>
</dbReference>
<dbReference type="AlphaFoldDB" id="A0A0R1NPC1"/>
<keyword evidence="1 2" id="KW-0238">DNA-binding</keyword>
<feature type="DNA-binding region" description="H-T-H motif" evidence="2">
    <location>
        <begin position="34"/>
        <end position="53"/>
    </location>
</feature>
<evidence type="ECO:0000313" key="5">
    <source>
        <dbReference type="Proteomes" id="UP000051439"/>
    </source>
</evidence>
<reference evidence="4 5" key="1">
    <citation type="journal article" date="2015" name="Genome Announc.">
        <title>Expanding the biotechnology potential of lactobacilli through comparative genomics of 213 strains and associated genera.</title>
        <authorList>
            <person name="Sun Z."/>
            <person name="Harris H.M."/>
            <person name="McCann A."/>
            <person name="Guo C."/>
            <person name="Argimon S."/>
            <person name="Zhang W."/>
            <person name="Yang X."/>
            <person name="Jeffery I.B."/>
            <person name="Cooney J.C."/>
            <person name="Kagawa T.F."/>
            <person name="Liu W."/>
            <person name="Song Y."/>
            <person name="Salvetti E."/>
            <person name="Wrobel A."/>
            <person name="Rasinkangas P."/>
            <person name="Parkhill J."/>
            <person name="Rea M.C."/>
            <person name="O'Sullivan O."/>
            <person name="Ritari J."/>
            <person name="Douillard F.P."/>
            <person name="Paul Ross R."/>
            <person name="Yang R."/>
            <person name="Briner A.E."/>
            <person name="Felis G.E."/>
            <person name="de Vos W.M."/>
            <person name="Barrangou R."/>
            <person name="Klaenhammer T.R."/>
            <person name="Caufield P.W."/>
            <person name="Cui Y."/>
            <person name="Zhang H."/>
            <person name="O'Toole P.W."/>
        </authorList>
    </citation>
    <scope>NUCLEOTIDE SEQUENCE [LARGE SCALE GENOMIC DNA]</scope>
    <source>
        <strain evidence="4 5">DSM 19906</strain>
    </source>
</reference>
<dbReference type="InterPro" id="IPR039532">
    <property type="entry name" value="TetR_C_Firmicutes"/>
</dbReference>
<dbReference type="Pfam" id="PF14278">
    <property type="entry name" value="TetR_C_8"/>
    <property type="match status" value="1"/>
</dbReference>
<dbReference type="GO" id="GO:0003677">
    <property type="term" value="F:DNA binding"/>
    <property type="evidence" value="ECO:0007669"/>
    <property type="project" value="UniProtKB-UniRule"/>
</dbReference>
<dbReference type="SUPFAM" id="SSF46689">
    <property type="entry name" value="Homeodomain-like"/>
    <property type="match status" value="1"/>
</dbReference>
<name>A0A0R1NPC1_9LACO</name>
<keyword evidence="5" id="KW-1185">Reference proteome</keyword>
<dbReference type="InterPro" id="IPR009057">
    <property type="entry name" value="Homeodomain-like_sf"/>
</dbReference>
<evidence type="ECO:0000313" key="4">
    <source>
        <dbReference type="EMBL" id="KRL21609.1"/>
    </source>
</evidence>
<proteinExistence type="predicted"/>
<sequence>MKSLEANTKMLATEIKIQKAFIKLINLSGFDKLTIQKLCQEAHISRGTFYLHYIDKYDLLNHYEDEIVANISEIFKRFQKPQLNSAIQNGDKENNAFFQLFKYLYRQRDLAALLLNGNTTKIVAKVKRLIEEVLVEPQTSQSTITTQIPAAFAKEIVSQGIIDLITFWLNQNPILPPREAYQIFQQSRSLTPQQLTQIIFKEAPQGDRNEKTV</sequence>
<evidence type="ECO:0000256" key="1">
    <source>
        <dbReference type="ARBA" id="ARBA00023125"/>
    </source>
</evidence>
<dbReference type="PROSITE" id="PS50977">
    <property type="entry name" value="HTH_TETR_2"/>
    <property type="match status" value="1"/>
</dbReference>
<comment type="caution">
    <text evidence="4">The sequence shown here is derived from an EMBL/GenBank/DDBJ whole genome shotgun (WGS) entry which is preliminary data.</text>
</comment>
<dbReference type="InterPro" id="IPR050624">
    <property type="entry name" value="HTH-type_Tx_Regulator"/>
</dbReference>